<sequence length="178" mass="18261">MKSSQRWVSGFGTVALTSTAIASALTLAEAAPAKAQAAYGSYIGVGVAVGLTEDNDGDGDNFSGVIAGRYRLLESPISIRGQALLFGDSSAFVPTVSYDFPLNWQTDAYVGAGVSFVADGDEPSPVGDQTAFVIQPGIDYALPNSNMVVFGNAIIAFDAYRDGGGAALSLQGGVGFQF</sequence>
<dbReference type="Proteomes" id="UP001600165">
    <property type="component" value="Unassembled WGS sequence"/>
</dbReference>
<reference evidence="2 3" key="1">
    <citation type="submission" date="2024-10" db="EMBL/GenBank/DDBJ databases">
        <authorList>
            <person name="Ratan Roy A."/>
            <person name="Morales Sandoval P.H."/>
            <person name="De Los Santos Villalobos S."/>
            <person name="Chakraborty S."/>
            <person name="Mukherjee J."/>
        </authorList>
    </citation>
    <scope>NUCLEOTIDE SEQUENCE [LARGE SCALE GENOMIC DNA]</scope>
    <source>
        <strain evidence="2 3">S1</strain>
    </source>
</reference>
<evidence type="ECO:0000313" key="2">
    <source>
        <dbReference type="EMBL" id="MFE4108119.1"/>
    </source>
</evidence>
<organism evidence="2 3">
    <name type="scientific">Almyronema epifaneia S1</name>
    <dbReference type="NCBI Taxonomy" id="2991925"/>
    <lineage>
        <taxon>Bacteria</taxon>
        <taxon>Bacillati</taxon>
        <taxon>Cyanobacteriota</taxon>
        <taxon>Cyanophyceae</taxon>
        <taxon>Nodosilineales</taxon>
        <taxon>Nodosilineaceae</taxon>
        <taxon>Almyronema</taxon>
        <taxon>Almyronema epifaneia</taxon>
    </lineage>
</organism>
<keyword evidence="3" id="KW-1185">Reference proteome</keyword>
<gene>
    <name evidence="2" type="ORF">ACFVKH_17690</name>
</gene>
<dbReference type="SUPFAM" id="SSF56925">
    <property type="entry name" value="OMPA-like"/>
    <property type="match status" value="1"/>
</dbReference>
<evidence type="ECO:0000256" key="1">
    <source>
        <dbReference type="SAM" id="SignalP"/>
    </source>
</evidence>
<protein>
    <submittedName>
        <fullName evidence="2">Outer membrane beta-barrel protein</fullName>
    </submittedName>
</protein>
<comment type="caution">
    <text evidence="2">The sequence shown here is derived from an EMBL/GenBank/DDBJ whole genome shotgun (WGS) entry which is preliminary data.</text>
</comment>
<keyword evidence="1" id="KW-0732">Signal</keyword>
<evidence type="ECO:0000313" key="3">
    <source>
        <dbReference type="Proteomes" id="UP001600165"/>
    </source>
</evidence>
<dbReference type="EMBL" id="JBHZOL010000100">
    <property type="protein sequence ID" value="MFE4108119.1"/>
    <property type="molecule type" value="Genomic_DNA"/>
</dbReference>
<dbReference type="InterPro" id="IPR011250">
    <property type="entry name" value="OMP/PagP_B-barrel"/>
</dbReference>
<name>A0ABW6IJD1_9CYAN</name>
<dbReference type="RefSeq" id="WP_377967524.1">
    <property type="nucleotide sequence ID" value="NZ_JBHZOL010000100.1"/>
</dbReference>
<proteinExistence type="predicted"/>
<accession>A0ABW6IJD1</accession>
<feature type="signal peptide" evidence="1">
    <location>
        <begin position="1"/>
        <end position="24"/>
    </location>
</feature>
<feature type="chain" id="PRO_5046401770" evidence="1">
    <location>
        <begin position="25"/>
        <end position="178"/>
    </location>
</feature>